<evidence type="ECO:0000256" key="1">
    <source>
        <dbReference type="ARBA" id="ARBA00004141"/>
    </source>
</evidence>
<evidence type="ECO:0000256" key="7">
    <source>
        <dbReference type="SAM" id="Phobius"/>
    </source>
</evidence>
<dbReference type="PANTHER" id="PTHR43341:SF1">
    <property type="entry name" value="GENERAL AMINO-ACID PERMEASE GAP1"/>
    <property type="match status" value="1"/>
</dbReference>
<feature type="transmembrane region" description="Helical" evidence="7">
    <location>
        <begin position="420"/>
        <end position="439"/>
    </location>
</feature>
<feature type="transmembrane region" description="Helical" evidence="7">
    <location>
        <begin position="375"/>
        <end position="400"/>
    </location>
</feature>
<dbReference type="RefSeq" id="WP_327967856.1">
    <property type="nucleotide sequence ID" value="NZ_JARMQG010000123.1"/>
</dbReference>
<evidence type="ECO:0000256" key="4">
    <source>
        <dbReference type="ARBA" id="ARBA00022970"/>
    </source>
</evidence>
<accession>A0ABU6N9J3</accession>
<keyword evidence="4" id="KW-0029">Amino-acid transport</keyword>
<evidence type="ECO:0000256" key="5">
    <source>
        <dbReference type="ARBA" id="ARBA00022989"/>
    </source>
</evidence>
<reference evidence="9 10" key="1">
    <citation type="submission" date="2023-03" db="EMBL/GenBank/DDBJ databases">
        <title>Bacillus Genome Sequencing.</title>
        <authorList>
            <person name="Dunlap C."/>
        </authorList>
    </citation>
    <scope>NUCLEOTIDE SEQUENCE [LARGE SCALE GENOMIC DNA]</scope>
    <source>
        <strain evidence="9 10">B-14544</strain>
    </source>
</reference>
<dbReference type="PANTHER" id="PTHR43341">
    <property type="entry name" value="AMINO ACID PERMEASE"/>
    <property type="match status" value="1"/>
</dbReference>
<feature type="transmembrane region" description="Helical" evidence="7">
    <location>
        <begin position="209"/>
        <end position="230"/>
    </location>
</feature>
<dbReference type="Gene3D" id="1.20.1740.10">
    <property type="entry name" value="Amino acid/polyamine transporter I"/>
    <property type="match status" value="1"/>
</dbReference>
<gene>
    <name evidence="9" type="ORF">P4447_10545</name>
</gene>
<feature type="transmembrane region" description="Helical" evidence="7">
    <location>
        <begin position="451"/>
        <end position="471"/>
    </location>
</feature>
<evidence type="ECO:0000256" key="2">
    <source>
        <dbReference type="ARBA" id="ARBA00022448"/>
    </source>
</evidence>
<dbReference type="Proteomes" id="UP001330749">
    <property type="component" value="Unassembled WGS sequence"/>
</dbReference>
<proteinExistence type="predicted"/>
<feature type="domain" description="Amino acid permease/ SLC12A" evidence="8">
    <location>
        <begin position="28"/>
        <end position="479"/>
    </location>
</feature>
<feature type="transmembrane region" description="Helical" evidence="7">
    <location>
        <begin position="348"/>
        <end position="369"/>
    </location>
</feature>
<evidence type="ECO:0000256" key="6">
    <source>
        <dbReference type="ARBA" id="ARBA00023136"/>
    </source>
</evidence>
<dbReference type="Pfam" id="PF00324">
    <property type="entry name" value="AA_permease"/>
    <property type="match status" value="1"/>
</dbReference>
<comment type="subcellular location">
    <subcellularLocation>
        <location evidence="1">Membrane</location>
        <topology evidence="1">Multi-pass membrane protein</topology>
    </subcellularLocation>
</comment>
<dbReference type="PIRSF" id="PIRSF006060">
    <property type="entry name" value="AA_transporter"/>
    <property type="match status" value="1"/>
</dbReference>
<feature type="transmembrane region" description="Helical" evidence="7">
    <location>
        <begin position="251"/>
        <end position="272"/>
    </location>
</feature>
<keyword evidence="3 7" id="KW-0812">Transmembrane</keyword>
<feature type="transmembrane region" description="Helical" evidence="7">
    <location>
        <begin position="295"/>
        <end position="316"/>
    </location>
</feature>
<feature type="transmembrane region" description="Helical" evidence="7">
    <location>
        <begin position="138"/>
        <end position="156"/>
    </location>
</feature>
<protein>
    <submittedName>
        <fullName evidence="9">Amino acid permease</fullName>
    </submittedName>
</protein>
<evidence type="ECO:0000313" key="10">
    <source>
        <dbReference type="Proteomes" id="UP001330749"/>
    </source>
</evidence>
<name>A0ABU6N9J3_9BACI</name>
<dbReference type="InterPro" id="IPR004841">
    <property type="entry name" value="AA-permease/SLC12A_dom"/>
</dbReference>
<sequence>MGNTALQTEKETITSEHHHLKRNLQARHLTMIAIGGTIGTGLFLASGSTISQAGPGGAIVAYVLSGLMMFFLMTSLGEMATLLPISGTFSSYSSKFVDPAFGFAQGWNYWYYSAMIIALELSAAGLIMKFWLPHVPSIVWSVPFLGLIFLLNFLSVRGYGEAEYWFSIIKVATIILFLVIGVLIIFGIMGGHTVGFRNFTAGEAPFKGGLSSIISVFMIVGFSFQGTEMVGFSAGESENPRENMPKAIRQIFWRILLFFIFSIIIIGFLVPYNDPRLLSSDNVSESPFTLVFERAGLAFAASVMNAVVLTAVLSTANSQMYAGSRLLWTMAKEGNAPKFLTKVNSRGIPANALYVTTAVGMLAFLSSIFGDGKVFFWLLNACSLSGFLAWIGIAVSHYRFRKGYVAQGGDLNELPYKAKWFPFGPFLTLALCMVAILGQDYKAFLGDKIDWNGLLVTYVGIPIFLVIWLSYKVMKKTKIVPLKDMDFEHEDV</sequence>
<organism evidence="9 10">
    <name type="scientific">Bacillus xiapuensis</name>
    <dbReference type="NCBI Taxonomy" id="2014075"/>
    <lineage>
        <taxon>Bacteria</taxon>
        <taxon>Bacillati</taxon>
        <taxon>Bacillota</taxon>
        <taxon>Bacilli</taxon>
        <taxon>Bacillales</taxon>
        <taxon>Bacillaceae</taxon>
        <taxon>Bacillus</taxon>
    </lineage>
</organism>
<dbReference type="InterPro" id="IPR004840">
    <property type="entry name" value="Amino_acid_permease_CS"/>
</dbReference>
<dbReference type="InterPro" id="IPR050524">
    <property type="entry name" value="APC_YAT"/>
</dbReference>
<evidence type="ECO:0000259" key="8">
    <source>
        <dbReference type="Pfam" id="PF00324"/>
    </source>
</evidence>
<keyword evidence="5 7" id="KW-1133">Transmembrane helix</keyword>
<evidence type="ECO:0000256" key="3">
    <source>
        <dbReference type="ARBA" id="ARBA00022692"/>
    </source>
</evidence>
<comment type="caution">
    <text evidence="9">The sequence shown here is derived from an EMBL/GenBank/DDBJ whole genome shotgun (WGS) entry which is preliminary data.</text>
</comment>
<keyword evidence="6 7" id="KW-0472">Membrane</keyword>
<feature type="transmembrane region" description="Helical" evidence="7">
    <location>
        <begin position="109"/>
        <end position="132"/>
    </location>
</feature>
<evidence type="ECO:0000313" key="9">
    <source>
        <dbReference type="EMBL" id="MED3562889.1"/>
    </source>
</evidence>
<feature type="transmembrane region" description="Helical" evidence="7">
    <location>
        <begin position="29"/>
        <end position="47"/>
    </location>
</feature>
<dbReference type="EMBL" id="JARMQG010000123">
    <property type="protein sequence ID" value="MED3562889.1"/>
    <property type="molecule type" value="Genomic_DNA"/>
</dbReference>
<keyword evidence="2" id="KW-0813">Transport</keyword>
<feature type="transmembrane region" description="Helical" evidence="7">
    <location>
        <begin position="168"/>
        <end position="189"/>
    </location>
</feature>
<feature type="transmembrane region" description="Helical" evidence="7">
    <location>
        <begin position="59"/>
        <end position="85"/>
    </location>
</feature>
<dbReference type="PROSITE" id="PS00218">
    <property type="entry name" value="AMINO_ACID_PERMEASE_1"/>
    <property type="match status" value="1"/>
</dbReference>
<keyword evidence="10" id="KW-1185">Reference proteome</keyword>